<dbReference type="AlphaFoldDB" id="D3GIG2"/>
<reference evidence="3" key="1">
    <citation type="journal article" date="2009" name="Malar. J.">
        <title>Sequence variation of PfEMP1-DBLalpha in association with rosette formation in Plasmodium falciparum isolates causing severe and uncomplicated malaria.</title>
        <authorList>
            <person name="Horata N."/>
            <person name="Kalambaheti T."/>
            <person name="Craig A."/>
            <person name="Khusmith S."/>
        </authorList>
    </citation>
    <scope>NUCLEOTIDE SEQUENCE</scope>
</reference>
<dbReference type="SUPFAM" id="SSF140924">
    <property type="entry name" value="Duffy binding domain-like"/>
    <property type="match status" value="1"/>
</dbReference>
<organism evidence="3">
    <name type="scientific">Plasmodium falciparum</name>
    <name type="common">malaria parasite P. falciparum</name>
    <dbReference type="NCBI Taxonomy" id="5833"/>
    <lineage>
        <taxon>Eukaryota</taxon>
        <taxon>Sar</taxon>
        <taxon>Alveolata</taxon>
        <taxon>Apicomplexa</taxon>
        <taxon>Aconoidasida</taxon>
        <taxon>Haemosporida</taxon>
        <taxon>Plasmodiidae</taxon>
        <taxon>Plasmodium</taxon>
        <taxon>Plasmodium (Laverania)</taxon>
    </lineage>
</organism>
<dbReference type="Pfam" id="PF05424">
    <property type="entry name" value="Duffy_binding"/>
    <property type="match status" value="1"/>
</dbReference>
<dbReference type="GO" id="GO:0016020">
    <property type="term" value="C:membrane"/>
    <property type="evidence" value="ECO:0007669"/>
    <property type="project" value="InterPro"/>
</dbReference>
<protein>
    <submittedName>
        <fullName evidence="3">Erythrocyte membrane protein</fullName>
    </submittedName>
</protein>
<keyword evidence="1" id="KW-0175">Coiled coil</keyword>
<feature type="non-terminal residue" evidence="3">
    <location>
        <position position="140"/>
    </location>
</feature>
<evidence type="ECO:0000256" key="1">
    <source>
        <dbReference type="SAM" id="Coils"/>
    </source>
</evidence>
<feature type="non-terminal residue" evidence="3">
    <location>
        <position position="1"/>
    </location>
</feature>
<dbReference type="GO" id="GO:0046789">
    <property type="term" value="F:host cell surface receptor binding"/>
    <property type="evidence" value="ECO:0007669"/>
    <property type="project" value="InterPro"/>
</dbReference>
<gene>
    <name evidence="3" type="primary">var</name>
</gene>
<accession>D3GIG2</accession>
<feature type="coiled-coil region" evidence="1">
    <location>
        <begin position="13"/>
        <end position="40"/>
    </location>
</feature>
<sequence length="140" mass="16992">DIGDIIRGKDLYLGDDKKDKEQKKKLRRELEKNFREYILRIRRMGRRMAQKHATEVMLRIIIKLQEDWWNANRKEIFESHHMSCTRLMLNILRGNVQWKKTNWRLPGRCDQPFPMFNSPHPFFGPYVGHMLFFAWVSNMG</sequence>
<dbReference type="InterPro" id="IPR042202">
    <property type="entry name" value="Duffy-ag-bd_sf"/>
</dbReference>
<feature type="domain" description="Duffy-antigen binding" evidence="2">
    <location>
        <begin position="1"/>
        <end position="84"/>
    </location>
</feature>
<proteinExistence type="evidence at transcript level"/>
<name>D3GIG2_PLAFA</name>
<dbReference type="EMBL" id="FJ876788">
    <property type="protein sequence ID" value="ACZ81982.1"/>
    <property type="molecule type" value="mRNA"/>
</dbReference>
<evidence type="ECO:0000313" key="3">
    <source>
        <dbReference type="EMBL" id="ACZ81982.1"/>
    </source>
</evidence>
<evidence type="ECO:0000259" key="2">
    <source>
        <dbReference type="Pfam" id="PF05424"/>
    </source>
</evidence>
<dbReference type="Gene3D" id="1.20.1310.20">
    <property type="entry name" value="Duffy-antigen binding domain"/>
    <property type="match status" value="1"/>
</dbReference>
<dbReference type="InterPro" id="IPR008602">
    <property type="entry name" value="Duffy-antigen-binding"/>
</dbReference>